<evidence type="ECO:0000256" key="8">
    <source>
        <dbReference type="HAMAP-Rule" id="MF_00083"/>
    </source>
</evidence>
<dbReference type="HOGENOM" id="CLU_062456_2_2_3"/>
<feature type="binding site" evidence="8">
    <location>
        <position position="20"/>
    </location>
    <ligand>
        <name>tRNA</name>
        <dbReference type="ChEBI" id="CHEBI:17843"/>
    </ligand>
</feature>
<dbReference type="GO" id="GO:0000049">
    <property type="term" value="F:tRNA binding"/>
    <property type="evidence" value="ECO:0007669"/>
    <property type="project" value="UniProtKB-UniRule"/>
</dbReference>
<evidence type="ECO:0000256" key="6">
    <source>
        <dbReference type="ARBA" id="ARBA00048707"/>
    </source>
</evidence>
<keyword evidence="3 8" id="KW-0378">Hydrolase</keyword>
<evidence type="ECO:0000256" key="4">
    <source>
        <dbReference type="ARBA" id="ARBA00022884"/>
    </source>
</evidence>
<dbReference type="NCBIfam" id="TIGR00447">
    <property type="entry name" value="pth"/>
    <property type="match status" value="1"/>
</dbReference>
<dbReference type="AlphaFoldDB" id="A9BDM0"/>
<keyword evidence="2 8" id="KW-0820">tRNA-binding</keyword>
<evidence type="ECO:0000256" key="1">
    <source>
        <dbReference type="ARBA" id="ARBA00013260"/>
    </source>
</evidence>
<feature type="binding site" evidence="8">
    <location>
        <position position="71"/>
    </location>
    <ligand>
        <name>tRNA</name>
        <dbReference type="ChEBI" id="CHEBI:17843"/>
    </ligand>
</feature>
<dbReference type="PANTHER" id="PTHR17224">
    <property type="entry name" value="PEPTIDYL-TRNA HYDROLASE"/>
    <property type="match status" value="1"/>
</dbReference>
<comment type="subcellular location">
    <subcellularLocation>
        <location evidence="8">Cytoplasm</location>
    </subcellularLocation>
</comment>
<dbReference type="HAMAP" id="MF_00083">
    <property type="entry name" value="Pept_tRNA_hydro_bact"/>
    <property type="match status" value="1"/>
</dbReference>
<dbReference type="PROSITE" id="PS01196">
    <property type="entry name" value="PEPT_TRNA_HYDROL_2"/>
    <property type="match status" value="1"/>
</dbReference>
<dbReference type="KEGG" id="pmj:P9211_02751"/>
<dbReference type="FunFam" id="3.40.50.1470:FF:000001">
    <property type="entry name" value="Peptidyl-tRNA hydrolase"/>
    <property type="match status" value="1"/>
</dbReference>
<feature type="site" description="Stabilizes the basic form of H active site to accept a proton" evidence="8">
    <location>
        <position position="98"/>
    </location>
</feature>
<dbReference type="Gene3D" id="3.40.50.1470">
    <property type="entry name" value="Peptidyl-tRNA hydrolase"/>
    <property type="match status" value="1"/>
</dbReference>
<evidence type="ECO:0000256" key="3">
    <source>
        <dbReference type="ARBA" id="ARBA00022801"/>
    </source>
</evidence>
<dbReference type="CDD" id="cd00462">
    <property type="entry name" value="PTH"/>
    <property type="match status" value="1"/>
</dbReference>
<dbReference type="EMBL" id="CP000878">
    <property type="protein sequence ID" value="ABX08206.1"/>
    <property type="molecule type" value="Genomic_DNA"/>
</dbReference>
<dbReference type="eggNOG" id="COG0193">
    <property type="taxonomic scope" value="Bacteria"/>
</dbReference>
<dbReference type="OrthoDB" id="9800507at2"/>
<keyword evidence="4 8" id="KW-0694">RNA-binding</keyword>
<sequence length="206" mass="22452">MSTSADPSLLVGLGNPGSKYSSTRHNVGFMVLEKLATKECASFSTSKKLFGQLAEIGIGAQKRRLLMPDTYMNESGRAVKAAMHWFGLQPNHILIIVDDIDLPLGKLRLRYQGGAGGHNGLKSIINNLGTQNFSRLRVGIGKPVIAFEEKQVRTVSHVLGAFNSKEQLVMQSVLNEVVLGLNLIQEVGLEKAANHLNSMHSKFTDI</sequence>
<dbReference type="RefSeq" id="WP_012194831.1">
    <property type="nucleotide sequence ID" value="NC_009976.1"/>
</dbReference>
<feature type="binding site" evidence="8">
    <location>
        <position position="119"/>
    </location>
    <ligand>
        <name>tRNA</name>
        <dbReference type="ChEBI" id="CHEBI:17843"/>
    </ligand>
</feature>
<comment type="function">
    <text evidence="8">Catalyzes the release of premature peptidyl moieties from peptidyl-tRNA molecules trapped in stalled 50S ribosomal subunits, and thus maintains levels of free tRNAs and 50S ribosomes.</text>
</comment>
<organism evidence="11 12">
    <name type="scientific">Prochlorococcus marinus (strain MIT 9211)</name>
    <dbReference type="NCBI Taxonomy" id="93059"/>
    <lineage>
        <taxon>Bacteria</taxon>
        <taxon>Bacillati</taxon>
        <taxon>Cyanobacteriota</taxon>
        <taxon>Cyanophyceae</taxon>
        <taxon>Synechococcales</taxon>
        <taxon>Prochlorococcaceae</taxon>
        <taxon>Prochlorococcus</taxon>
    </lineage>
</organism>
<evidence type="ECO:0000256" key="7">
    <source>
        <dbReference type="ARBA" id="ARBA00050038"/>
    </source>
</evidence>
<evidence type="ECO:0000256" key="10">
    <source>
        <dbReference type="RuleBase" id="RU004320"/>
    </source>
</evidence>
<accession>A9BDM0</accession>
<feature type="binding site" evidence="8">
    <location>
        <position position="73"/>
    </location>
    <ligand>
        <name>tRNA</name>
        <dbReference type="ChEBI" id="CHEBI:17843"/>
    </ligand>
</feature>
<feature type="site" description="Discriminates between blocked and unblocked aminoacyl-tRNA" evidence="8">
    <location>
        <position position="15"/>
    </location>
</feature>
<evidence type="ECO:0000313" key="11">
    <source>
        <dbReference type="EMBL" id="ABX08206.1"/>
    </source>
</evidence>
<dbReference type="InterPro" id="IPR018171">
    <property type="entry name" value="Pept_tRNA_hydro_CS"/>
</dbReference>
<dbReference type="Proteomes" id="UP000000788">
    <property type="component" value="Chromosome"/>
</dbReference>
<evidence type="ECO:0000313" key="12">
    <source>
        <dbReference type="Proteomes" id="UP000000788"/>
    </source>
</evidence>
<feature type="active site" description="Proton acceptor" evidence="8">
    <location>
        <position position="25"/>
    </location>
</feature>
<comment type="function">
    <text evidence="8">Hydrolyzes ribosome-free peptidyl-tRNAs (with 1 or more amino acids incorporated), which drop off the ribosome during protein synthesis, or as a result of ribosome stalling.</text>
</comment>
<dbReference type="Pfam" id="PF01195">
    <property type="entry name" value="Pept_tRNA_hydro"/>
    <property type="match status" value="1"/>
</dbReference>
<comment type="catalytic activity">
    <reaction evidence="6 8 9">
        <text>an N-acyl-L-alpha-aminoacyl-tRNA + H2O = an N-acyl-L-amino acid + a tRNA + H(+)</text>
        <dbReference type="Rhea" id="RHEA:54448"/>
        <dbReference type="Rhea" id="RHEA-COMP:10123"/>
        <dbReference type="Rhea" id="RHEA-COMP:13883"/>
        <dbReference type="ChEBI" id="CHEBI:15377"/>
        <dbReference type="ChEBI" id="CHEBI:15378"/>
        <dbReference type="ChEBI" id="CHEBI:59874"/>
        <dbReference type="ChEBI" id="CHEBI:78442"/>
        <dbReference type="ChEBI" id="CHEBI:138191"/>
        <dbReference type="EC" id="3.1.1.29"/>
    </reaction>
</comment>
<comment type="subunit">
    <text evidence="8">Monomer.</text>
</comment>
<dbReference type="GO" id="GO:0005737">
    <property type="term" value="C:cytoplasm"/>
    <property type="evidence" value="ECO:0007669"/>
    <property type="project" value="UniProtKB-SubCell"/>
</dbReference>
<dbReference type="STRING" id="93059.P9211_02751"/>
<gene>
    <name evidence="8 11" type="primary">pth</name>
    <name evidence="11" type="ordered locus">P9211_02751</name>
</gene>
<name>A9BDM0_PROM4</name>
<evidence type="ECO:0000256" key="9">
    <source>
        <dbReference type="RuleBase" id="RU000673"/>
    </source>
</evidence>
<dbReference type="SUPFAM" id="SSF53178">
    <property type="entry name" value="Peptidyl-tRNA hydrolase-like"/>
    <property type="match status" value="1"/>
</dbReference>
<dbReference type="PROSITE" id="PS01195">
    <property type="entry name" value="PEPT_TRNA_HYDROL_1"/>
    <property type="match status" value="1"/>
</dbReference>
<evidence type="ECO:0000256" key="5">
    <source>
        <dbReference type="ARBA" id="ARBA00038063"/>
    </source>
</evidence>
<dbReference type="GO" id="GO:0072344">
    <property type="term" value="P:rescue of stalled ribosome"/>
    <property type="evidence" value="ECO:0007669"/>
    <property type="project" value="UniProtKB-UniRule"/>
</dbReference>
<proteinExistence type="inferred from homology"/>
<protein>
    <recommendedName>
        <fullName evidence="7 8">Peptidyl-tRNA hydrolase</fullName>
        <shortName evidence="8">Pth</shortName>
        <ecNumber evidence="1 8">3.1.1.29</ecNumber>
    </recommendedName>
</protein>
<keyword evidence="8" id="KW-0963">Cytoplasm</keyword>
<dbReference type="GO" id="GO:0006515">
    <property type="term" value="P:protein quality control for misfolded or incompletely synthesized proteins"/>
    <property type="evidence" value="ECO:0007669"/>
    <property type="project" value="UniProtKB-UniRule"/>
</dbReference>
<dbReference type="InterPro" id="IPR001328">
    <property type="entry name" value="Pept_tRNA_hydro"/>
</dbReference>
<evidence type="ECO:0000256" key="2">
    <source>
        <dbReference type="ARBA" id="ARBA00022555"/>
    </source>
</evidence>
<dbReference type="InterPro" id="IPR036416">
    <property type="entry name" value="Pept_tRNA_hydro_sf"/>
</dbReference>
<dbReference type="PANTHER" id="PTHR17224:SF1">
    <property type="entry name" value="PEPTIDYL-TRNA HYDROLASE"/>
    <property type="match status" value="1"/>
</dbReference>
<keyword evidence="12" id="KW-1185">Reference proteome</keyword>
<dbReference type="EC" id="3.1.1.29" evidence="1 8"/>
<comment type="similarity">
    <text evidence="5 8 10">Belongs to the PTH family.</text>
</comment>
<reference evidence="11 12" key="1">
    <citation type="journal article" date="2007" name="PLoS Genet.">
        <title>Patterns and implications of gene gain and loss in the evolution of Prochlorococcus.</title>
        <authorList>
            <person name="Kettler G.C."/>
            <person name="Martiny A.C."/>
            <person name="Huang K."/>
            <person name="Zucker J."/>
            <person name="Coleman M.L."/>
            <person name="Rodrigue S."/>
            <person name="Chen F."/>
            <person name="Lapidus A."/>
            <person name="Ferriera S."/>
            <person name="Johnson J."/>
            <person name="Steglich C."/>
            <person name="Church G.M."/>
            <person name="Richardson P."/>
            <person name="Chisholm S.W."/>
        </authorList>
    </citation>
    <scope>NUCLEOTIDE SEQUENCE [LARGE SCALE GENOMIC DNA]</scope>
    <source>
        <strain evidence="12">MIT 9211</strain>
    </source>
</reference>
<dbReference type="GO" id="GO:0004045">
    <property type="term" value="F:peptidyl-tRNA hydrolase activity"/>
    <property type="evidence" value="ECO:0007669"/>
    <property type="project" value="UniProtKB-UniRule"/>
</dbReference>